<proteinExistence type="predicted"/>
<name>A0A0N0VI00_LEPPY</name>
<dbReference type="RefSeq" id="XP_015664960.1">
    <property type="nucleotide sequence ID" value="XM_015796952.1"/>
</dbReference>
<organism evidence="3 4">
    <name type="scientific">Leptomonas pyrrhocoris</name>
    <name type="common">Firebug parasite</name>
    <dbReference type="NCBI Taxonomy" id="157538"/>
    <lineage>
        <taxon>Eukaryota</taxon>
        <taxon>Discoba</taxon>
        <taxon>Euglenozoa</taxon>
        <taxon>Kinetoplastea</taxon>
        <taxon>Metakinetoplastina</taxon>
        <taxon>Trypanosomatida</taxon>
        <taxon>Trypanosomatidae</taxon>
        <taxon>Leishmaniinae</taxon>
        <taxon>Leptomonas</taxon>
    </lineage>
</organism>
<comment type="caution">
    <text evidence="3">The sequence shown here is derived from an EMBL/GenBank/DDBJ whole genome shotgun (WGS) entry which is preliminary data.</text>
</comment>
<evidence type="ECO:0000313" key="3">
    <source>
        <dbReference type="EMBL" id="KPA86521.1"/>
    </source>
</evidence>
<gene>
    <name evidence="3" type="ORF">ABB37_00667</name>
</gene>
<feature type="compositionally biased region" description="Low complexity" evidence="1">
    <location>
        <begin position="132"/>
        <end position="141"/>
    </location>
</feature>
<keyword evidence="2" id="KW-1133">Transmembrane helix</keyword>
<evidence type="ECO:0008006" key="5">
    <source>
        <dbReference type="Google" id="ProtNLM"/>
    </source>
</evidence>
<feature type="compositionally biased region" description="Low complexity" evidence="1">
    <location>
        <begin position="197"/>
        <end position="210"/>
    </location>
</feature>
<accession>A0A0N0VI00</accession>
<protein>
    <recommendedName>
        <fullName evidence="5">Transmembrane protein</fullName>
    </recommendedName>
</protein>
<dbReference type="GeneID" id="26900964"/>
<feature type="region of interest" description="Disordered" evidence="1">
    <location>
        <begin position="132"/>
        <end position="210"/>
    </location>
</feature>
<sequence length="326" mass="35126">MSASNATPLKTFGVESLTLWNDVTNNLTEFILANWWVLVVVVLLLLSCVKHSLMCWELRQDRRRLQCCYMRHCALLHAANQLTHHPHHPHHQGAATDVAKGKEADKADADACTCNDAAAATPNASTTTLTTTAEAGSATAPHDPPKTPSTNAQAAEPAAAHSSEATPALPHRRRPSDLHAPKKPAEEGGEKMPSRVSSLQLPLTSTSSSDLSFTFTPLSATHQGVSATSRLLNRLSISPNSTEMVSGALRESPPNSGDFTSKRSGCFPRYTEDEQRRMDEKRQANAQAWMEAKRALESTENLASCGLTPTSSTTRRRNVPDSGGAS</sequence>
<feature type="compositionally biased region" description="Polar residues" evidence="1">
    <location>
        <begin position="298"/>
        <end position="313"/>
    </location>
</feature>
<feature type="compositionally biased region" description="Low complexity" evidence="1">
    <location>
        <begin position="148"/>
        <end position="168"/>
    </location>
</feature>
<dbReference type="EMBL" id="LGTL01000001">
    <property type="protein sequence ID" value="KPA86521.1"/>
    <property type="molecule type" value="Genomic_DNA"/>
</dbReference>
<evidence type="ECO:0000256" key="1">
    <source>
        <dbReference type="SAM" id="MobiDB-lite"/>
    </source>
</evidence>
<dbReference type="Proteomes" id="UP000037923">
    <property type="component" value="Unassembled WGS sequence"/>
</dbReference>
<keyword evidence="4" id="KW-1185">Reference proteome</keyword>
<feature type="compositionally biased region" description="Basic and acidic residues" evidence="1">
    <location>
        <begin position="270"/>
        <end position="283"/>
    </location>
</feature>
<dbReference type="OrthoDB" id="266399at2759"/>
<dbReference type="OMA" id="CPRYSED"/>
<reference evidence="3 4" key="1">
    <citation type="submission" date="2015-07" db="EMBL/GenBank/DDBJ databases">
        <title>High-quality genome of monoxenous trypanosomatid Leptomonas pyrrhocoris.</title>
        <authorList>
            <person name="Flegontov P."/>
            <person name="Butenko A."/>
            <person name="Firsov S."/>
            <person name="Vlcek C."/>
            <person name="Logacheva M.D."/>
            <person name="Field M."/>
            <person name="Filatov D."/>
            <person name="Flegontova O."/>
            <person name="Gerasimov E."/>
            <person name="Jackson A.P."/>
            <person name="Kelly S."/>
            <person name="Opperdoes F."/>
            <person name="O'Reilly A."/>
            <person name="Votypka J."/>
            <person name="Yurchenko V."/>
            <person name="Lukes J."/>
        </authorList>
    </citation>
    <scope>NUCLEOTIDE SEQUENCE [LARGE SCALE GENOMIC DNA]</scope>
    <source>
        <strain evidence="3">H10</strain>
    </source>
</reference>
<feature type="region of interest" description="Disordered" evidence="1">
    <location>
        <begin position="245"/>
        <end position="326"/>
    </location>
</feature>
<keyword evidence="2" id="KW-0472">Membrane</keyword>
<feature type="compositionally biased region" description="Polar residues" evidence="1">
    <location>
        <begin position="253"/>
        <end position="263"/>
    </location>
</feature>
<dbReference type="AlphaFoldDB" id="A0A0N0VI00"/>
<evidence type="ECO:0000313" key="4">
    <source>
        <dbReference type="Proteomes" id="UP000037923"/>
    </source>
</evidence>
<evidence type="ECO:0000256" key="2">
    <source>
        <dbReference type="SAM" id="Phobius"/>
    </source>
</evidence>
<feature type="compositionally biased region" description="Basic and acidic residues" evidence="1">
    <location>
        <begin position="175"/>
        <end position="193"/>
    </location>
</feature>
<dbReference type="VEuPathDB" id="TriTrypDB:LpyrH10_01_6670"/>
<feature type="transmembrane region" description="Helical" evidence="2">
    <location>
        <begin position="35"/>
        <end position="56"/>
    </location>
</feature>
<keyword evidence="2" id="KW-0812">Transmembrane</keyword>